<proteinExistence type="predicted"/>
<dbReference type="EMBL" id="LT549890">
    <property type="protein sequence ID" value="SAI86686.1"/>
    <property type="molecule type" value="Genomic_DNA"/>
</dbReference>
<reference evidence="2" key="1">
    <citation type="submission" date="2016-04" db="EMBL/GenBank/DDBJ databases">
        <authorList>
            <person name="Shah S.A."/>
            <person name="Garrett R.A."/>
        </authorList>
    </citation>
    <scope>NUCLEOTIDE SEQUENCE [LARGE SCALE GENOMIC DNA]</scope>
    <source>
        <strain evidence="2">ATCC 35091 / DSM 1616 / JCM 8930 / NBRC 15331 / P1</strain>
    </source>
</reference>
<protein>
    <submittedName>
        <fullName evidence="1">Uncharacterized protein</fullName>
    </submittedName>
</protein>
<dbReference type="PATRIC" id="fig|2287.6.peg.862"/>
<gene>
    <name evidence="1" type="ORF">SSOP1_3132</name>
</gene>
<name>A0A0E3MI48_SACSO</name>
<sequence length="159" mass="18457">MDKPKLVLKEFVQHNEVALGHHQFRSLYIGFHPISRNMIVHDGHAAKVYSNGEVIYRYEKLGRAPRVAGDTHAALTWSKDLLFIGGWLKAPPGMIEVSQYERILKYQDMRMKYSHIHMIYDNDKVEVLWSRKWDDKIPPNGSVLMQSSYSKSISKIKSD</sequence>
<evidence type="ECO:0000313" key="2">
    <source>
        <dbReference type="Proteomes" id="UP000076770"/>
    </source>
</evidence>
<dbReference type="RefSeq" id="WP_010924103.1">
    <property type="nucleotide sequence ID" value="NZ_CP011055.2"/>
</dbReference>
<dbReference type="AlphaFoldDB" id="A0A0E3MI48"/>
<evidence type="ECO:0000313" key="1">
    <source>
        <dbReference type="EMBL" id="SAI86686.1"/>
    </source>
</evidence>
<organism evidence="1 2">
    <name type="scientific">Saccharolobus solfataricus</name>
    <name type="common">Sulfolobus solfataricus</name>
    <dbReference type="NCBI Taxonomy" id="2287"/>
    <lineage>
        <taxon>Archaea</taxon>
        <taxon>Thermoproteota</taxon>
        <taxon>Thermoprotei</taxon>
        <taxon>Sulfolobales</taxon>
        <taxon>Sulfolobaceae</taxon>
        <taxon>Saccharolobus</taxon>
    </lineage>
</organism>
<dbReference type="Proteomes" id="UP000076770">
    <property type="component" value="Chromosome i"/>
</dbReference>
<dbReference type="InterPro" id="IPR016675">
    <property type="entry name" value="UCP016666"/>
</dbReference>
<dbReference type="GeneID" id="34442795"/>
<dbReference type="Pfam" id="PF09910">
    <property type="entry name" value="DUF2139"/>
    <property type="match status" value="1"/>
</dbReference>
<accession>A0A0E3MI48</accession>